<proteinExistence type="predicted"/>
<keyword evidence="2" id="KW-1185">Reference proteome</keyword>
<reference evidence="2" key="1">
    <citation type="journal article" date="2016" name="Nat. Biotechnol.">
        <title>Sequencing wild and cultivated cassava and related species reveals extensive interspecific hybridization and genetic diversity.</title>
        <authorList>
            <person name="Bredeson J.V."/>
            <person name="Lyons J.B."/>
            <person name="Prochnik S.E."/>
            <person name="Wu G.A."/>
            <person name="Ha C.M."/>
            <person name="Edsinger-Gonzales E."/>
            <person name="Grimwood J."/>
            <person name="Schmutz J."/>
            <person name="Rabbi I.Y."/>
            <person name="Egesi C."/>
            <person name="Nauluvula P."/>
            <person name="Lebot V."/>
            <person name="Ndunguru J."/>
            <person name="Mkamilo G."/>
            <person name="Bart R.S."/>
            <person name="Setter T.L."/>
            <person name="Gleadow R.M."/>
            <person name="Kulakow P."/>
            <person name="Ferguson M.E."/>
            <person name="Rounsley S."/>
            <person name="Rokhsar D.S."/>
        </authorList>
    </citation>
    <scope>NUCLEOTIDE SEQUENCE [LARGE SCALE GENOMIC DNA]</scope>
    <source>
        <strain evidence="2">cv. AM560-2</strain>
    </source>
</reference>
<protein>
    <submittedName>
        <fullName evidence="1">Uncharacterized protein</fullName>
    </submittedName>
</protein>
<organism evidence="1 2">
    <name type="scientific">Manihot esculenta</name>
    <name type="common">Cassava</name>
    <name type="synonym">Jatropha manihot</name>
    <dbReference type="NCBI Taxonomy" id="3983"/>
    <lineage>
        <taxon>Eukaryota</taxon>
        <taxon>Viridiplantae</taxon>
        <taxon>Streptophyta</taxon>
        <taxon>Embryophyta</taxon>
        <taxon>Tracheophyta</taxon>
        <taxon>Spermatophyta</taxon>
        <taxon>Magnoliopsida</taxon>
        <taxon>eudicotyledons</taxon>
        <taxon>Gunneridae</taxon>
        <taxon>Pentapetalae</taxon>
        <taxon>rosids</taxon>
        <taxon>fabids</taxon>
        <taxon>Malpighiales</taxon>
        <taxon>Euphorbiaceae</taxon>
        <taxon>Crotonoideae</taxon>
        <taxon>Manihoteae</taxon>
        <taxon>Manihot</taxon>
    </lineage>
</organism>
<evidence type="ECO:0000313" key="2">
    <source>
        <dbReference type="Proteomes" id="UP000091857"/>
    </source>
</evidence>
<sequence>MMNLRQAVLMCSSLPLLDCVMGALLHLFTSHECSSSTTTVVEDEENDGGAANNRAAQKHFHQIQHIRGA</sequence>
<evidence type="ECO:0000313" key="1">
    <source>
        <dbReference type="EMBL" id="KAG8659798.1"/>
    </source>
</evidence>
<name>A0ACB7I6X3_MANES</name>
<dbReference type="Proteomes" id="UP000091857">
    <property type="component" value="Chromosome 2"/>
</dbReference>
<accession>A0ACB7I6X3</accession>
<gene>
    <name evidence="1" type="ORF">MANES_02G078900v8</name>
</gene>
<comment type="caution">
    <text evidence="1">The sequence shown here is derived from an EMBL/GenBank/DDBJ whole genome shotgun (WGS) entry which is preliminary data.</text>
</comment>
<dbReference type="EMBL" id="CM004388">
    <property type="protein sequence ID" value="KAG8659798.1"/>
    <property type="molecule type" value="Genomic_DNA"/>
</dbReference>